<dbReference type="KEGG" id="pgr:PGTG_12269"/>
<feature type="compositionally biased region" description="Polar residues" evidence="1">
    <location>
        <begin position="129"/>
        <end position="154"/>
    </location>
</feature>
<evidence type="ECO:0000313" key="4">
    <source>
        <dbReference type="Proteomes" id="UP000008783"/>
    </source>
</evidence>
<dbReference type="InParanoid" id="E3KPS8"/>
<name>E3KPS8_PUCGT</name>
<proteinExistence type="predicted"/>
<evidence type="ECO:0000256" key="1">
    <source>
        <dbReference type="SAM" id="MobiDB-lite"/>
    </source>
</evidence>
<dbReference type="Proteomes" id="UP000008783">
    <property type="component" value="Unassembled WGS sequence"/>
</dbReference>
<dbReference type="AlphaFoldDB" id="E3KPS8"/>
<evidence type="ECO:0000313" key="3">
    <source>
        <dbReference type="EMBL" id="EFP86313.2"/>
    </source>
</evidence>
<feature type="chain" id="PRO_5003174065" evidence="2">
    <location>
        <begin position="26"/>
        <end position="288"/>
    </location>
</feature>
<dbReference type="RefSeq" id="XP_003330732.2">
    <property type="nucleotide sequence ID" value="XM_003330684.2"/>
</dbReference>
<dbReference type="GeneID" id="10540326"/>
<gene>
    <name evidence="3" type="ORF">PGTG_12269</name>
</gene>
<dbReference type="HOGENOM" id="CLU_966879_0_0_1"/>
<accession>E3KPS8</accession>
<evidence type="ECO:0000256" key="2">
    <source>
        <dbReference type="SAM" id="SignalP"/>
    </source>
</evidence>
<feature type="compositionally biased region" description="Basic and acidic residues" evidence="1">
    <location>
        <begin position="159"/>
        <end position="168"/>
    </location>
</feature>
<dbReference type="VEuPathDB" id="FungiDB:PGTG_12269"/>
<protein>
    <submittedName>
        <fullName evidence="3">Uncharacterized protein</fullName>
    </submittedName>
</protein>
<feature type="region of interest" description="Disordered" evidence="1">
    <location>
        <begin position="112"/>
        <end position="168"/>
    </location>
</feature>
<organism evidence="3 4">
    <name type="scientific">Puccinia graminis f. sp. tritici (strain CRL 75-36-700-3 / race SCCL)</name>
    <name type="common">Black stem rust fungus</name>
    <dbReference type="NCBI Taxonomy" id="418459"/>
    <lineage>
        <taxon>Eukaryota</taxon>
        <taxon>Fungi</taxon>
        <taxon>Dikarya</taxon>
        <taxon>Basidiomycota</taxon>
        <taxon>Pucciniomycotina</taxon>
        <taxon>Pucciniomycetes</taxon>
        <taxon>Pucciniales</taxon>
        <taxon>Pucciniaceae</taxon>
        <taxon>Puccinia</taxon>
    </lineage>
</organism>
<dbReference type="OrthoDB" id="10276946at2759"/>
<keyword evidence="4" id="KW-1185">Reference proteome</keyword>
<reference evidence="4" key="2">
    <citation type="journal article" date="2011" name="Proc. Natl. Acad. Sci. U.S.A.">
        <title>Obligate biotrophy features unraveled by the genomic analysis of rust fungi.</title>
        <authorList>
            <person name="Duplessis S."/>
            <person name="Cuomo C.A."/>
            <person name="Lin Y.-C."/>
            <person name="Aerts A."/>
            <person name="Tisserant E."/>
            <person name="Veneault-Fourrey C."/>
            <person name="Joly D.L."/>
            <person name="Hacquard S."/>
            <person name="Amselem J."/>
            <person name="Cantarel B.L."/>
            <person name="Chiu R."/>
            <person name="Coutinho P.M."/>
            <person name="Feau N."/>
            <person name="Field M."/>
            <person name="Frey P."/>
            <person name="Gelhaye E."/>
            <person name="Goldberg J."/>
            <person name="Grabherr M.G."/>
            <person name="Kodira C.D."/>
            <person name="Kohler A."/>
            <person name="Kuees U."/>
            <person name="Lindquist E.A."/>
            <person name="Lucas S.M."/>
            <person name="Mago R."/>
            <person name="Mauceli E."/>
            <person name="Morin E."/>
            <person name="Murat C."/>
            <person name="Pangilinan J.L."/>
            <person name="Park R."/>
            <person name="Pearson M."/>
            <person name="Quesneville H."/>
            <person name="Rouhier N."/>
            <person name="Sakthikumar S."/>
            <person name="Salamov A.A."/>
            <person name="Schmutz J."/>
            <person name="Selles B."/>
            <person name="Shapiro H."/>
            <person name="Tanguay P."/>
            <person name="Tuskan G.A."/>
            <person name="Henrissat B."/>
            <person name="Van de Peer Y."/>
            <person name="Rouze P."/>
            <person name="Ellis J.G."/>
            <person name="Dodds P.N."/>
            <person name="Schein J.E."/>
            <person name="Zhong S."/>
            <person name="Hamelin R.C."/>
            <person name="Grigoriev I.V."/>
            <person name="Szabo L.J."/>
            <person name="Martin F."/>
        </authorList>
    </citation>
    <scope>NUCLEOTIDE SEQUENCE [LARGE SCALE GENOMIC DNA]</scope>
    <source>
        <strain evidence="4">CRL 75-36-700-3 / race SCCL</strain>
    </source>
</reference>
<dbReference type="EMBL" id="DS178299">
    <property type="protein sequence ID" value="EFP86313.2"/>
    <property type="molecule type" value="Genomic_DNA"/>
</dbReference>
<feature type="signal peptide" evidence="2">
    <location>
        <begin position="1"/>
        <end position="25"/>
    </location>
</feature>
<reference key="1">
    <citation type="submission" date="2007-01" db="EMBL/GenBank/DDBJ databases">
        <title>The Genome Sequence of Puccinia graminis f. sp. tritici Strain CRL 75-36-700-3.</title>
        <authorList>
            <consortium name="The Broad Institute Genome Sequencing Platform"/>
            <person name="Birren B."/>
            <person name="Lander E."/>
            <person name="Galagan J."/>
            <person name="Nusbaum C."/>
            <person name="Devon K."/>
            <person name="Cuomo C."/>
            <person name="Jaffe D."/>
            <person name="Butler J."/>
            <person name="Alvarez P."/>
            <person name="Gnerre S."/>
            <person name="Grabherr M."/>
            <person name="Mauceli E."/>
            <person name="Brockman W."/>
            <person name="Young S."/>
            <person name="LaButti K."/>
            <person name="Sykes S."/>
            <person name="DeCaprio D."/>
            <person name="Crawford M."/>
            <person name="Koehrsen M."/>
            <person name="Engels R."/>
            <person name="Montgomery P."/>
            <person name="Pearson M."/>
            <person name="Howarth C."/>
            <person name="Larson L."/>
            <person name="White J."/>
            <person name="Zeng Q."/>
            <person name="Kodira C."/>
            <person name="Yandava C."/>
            <person name="Alvarado L."/>
            <person name="O'Leary S."/>
            <person name="Szabo L."/>
            <person name="Dean R."/>
            <person name="Schein J."/>
        </authorList>
    </citation>
    <scope>NUCLEOTIDE SEQUENCE</scope>
    <source>
        <strain>CRL 75-36-700-3</strain>
    </source>
</reference>
<keyword evidence="2" id="KW-0732">Signal</keyword>
<sequence>MSSTRLAWLLGTNCVLVFNLKLCIGTPTVGPDFPASSAFEHRAEVRCHQSEYQEPSNLHLDNQKNMITSDVGRWAPTDLDLDEEDHEWWEKLVDEYSAIGQQHLPAGLTLGRGSHIESQVPPDMVPLYPSQSQSLPASGFPNGQQDGQVDTTLVSKKRPRDDRSEEWEFHRQAHRMKETQMIDERSGEQSLIPLGHGPQQQESISSIINNRPGEFKMMTISDKTWNPVFSWAGKHLKMNKEKSATVQDFMQRFEEEQQKLNNMLPFQHNYKKIQELEAQAQNDVAVKN</sequence>